<protein>
    <submittedName>
        <fullName evidence="3">DUF2285 domain-containing protein</fullName>
    </submittedName>
</protein>
<evidence type="ECO:0000313" key="4">
    <source>
        <dbReference type="Proteomes" id="UP001459204"/>
    </source>
</evidence>
<dbReference type="RefSeq" id="WP_341724070.1">
    <property type="nucleotide sequence ID" value="NZ_JBBWWT010000001.1"/>
</dbReference>
<evidence type="ECO:0000259" key="2">
    <source>
        <dbReference type="Pfam" id="PF22791"/>
    </source>
</evidence>
<keyword evidence="4" id="KW-1185">Reference proteome</keyword>
<feature type="domain" description="T6SS Transcription factor RovC-like DNA binding" evidence="1">
    <location>
        <begin position="65"/>
        <end position="161"/>
    </location>
</feature>
<organism evidence="3 4">
    <name type="scientific">Pseudoxanthomonas putridarboris</name>
    <dbReference type="NCBI Taxonomy" id="752605"/>
    <lineage>
        <taxon>Bacteria</taxon>
        <taxon>Pseudomonadati</taxon>
        <taxon>Pseudomonadota</taxon>
        <taxon>Gammaproteobacteria</taxon>
        <taxon>Lysobacterales</taxon>
        <taxon>Lysobacteraceae</taxon>
        <taxon>Pseudoxanthomonas</taxon>
    </lineage>
</organism>
<evidence type="ECO:0000313" key="3">
    <source>
        <dbReference type="EMBL" id="MEL1262869.1"/>
    </source>
</evidence>
<dbReference type="Pfam" id="PF22791">
    <property type="entry name" value="DUF7011"/>
    <property type="match status" value="1"/>
</dbReference>
<dbReference type="InterPro" id="IPR053895">
    <property type="entry name" value="DUF7011"/>
</dbReference>
<evidence type="ECO:0000259" key="1">
    <source>
        <dbReference type="Pfam" id="PF10074"/>
    </source>
</evidence>
<name>A0ABU9IV77_9GAMM</name>
<dbReference type="Proteomes" id="UP001459204">
    <property type="component" value="Unassembled WGS sequence"/>
</dbReference>
<dbReference type="EMBL" id="JBBWWT010000001">
    <property type="protein sequence ID" value="MEL1262869.1"/>
    <property type="molecule type" value="Genomic_DNA"/>
</dbReference>
<sequence>MPDDDPAAAHFDLWAIPGSKLLTADDTDLRLHVRAGNEVVGLLLSEALCDGDRFACAVSVGAKVQRAHAMLDLAFGLLRRPRVGTRASISRPSRSAIVHARALQALDGAVAGAPQREIANAVFGEARVAGNWTADSELRAQLRYLIQRGRALMEGQYRTLLD</sequence>
<accession>A0ABU9IV77</accession>
<proteinExistence type="predicted"/>
<comment type="caution">
    <text evidence="3">The sequence shown here is derived from an EMBL/GenBank/DDBJ whole genome shotgun (WGS) entry which is preliminary data.</text>
</comment>
<gene>
    <name evidence="3" type="ORF">AAD027_00585</name>
</gene>
<feature type="domain" description="DUF7011" evidence="2">
    <location>
        <begin position="2"/>
        <end position="35"/>
    </location>
</feature>
<reference evidence="3 4" key="1">
    <citation type="submission" date="2024-04" db="EMBL/GenBank/DDBJ databases">
        <title>Draft genome sequence of Pseudoxanthomonas putridarboris WD12.</title>
        <authorList>
            <person name="Oh J."/>
        </authorList>
    </citation>
    <scope>NUCLEOTIDE SEQUENCE [LARGE SCALE GENOMIC DNA]</scope>
    <source>
        <strain evidence="3 4">WD12</strain>
    </source>
</reference>
<dbReference type="InterPro" id="IPR018754">
    <property type="entry name" value="RovC-like_DNA-bd"/>
</dbReference>
<dbReference type="Pfam" id="PF10074">
    <property type="entry name" value="RovC_DNA-bd"/>
    <property type="match status" value="1"/>
</dbReference>